<sequence>MADSVTSTATVALTSVFTPPSGCQNSWTYEGQYYNSISGGLLMQNMWLTNAPLTCFPPYWNSEGRVPKGISYIYSPAACPAGYTSAQQVITGSGSGANTAA</sequence>
<name>A0ACC2ZS19_9EURO</name>
<dbReference type="EMBL" id="JAPDRQ010000355">
    <property type="protein sequence ID" value="KAJ9650323.1"/>
    <property type="molecule type" value="Genomic_DNA"/>
</dbReference>
<protein>
    <submittedName>
        <fullName evidence="1">Uncharacterized protein</fullName>
    </submittedName>
</protein>
<proteinExistence type="predicted"/>
<comment type="caution">
    <text evidence="1">The sequence shown here is derived from an EMBL/GenBank/DDBJ whole genome shotgun (WGS) entry which is preliminary data.</text>
</comment>
<keyword evidence="2" id="KW-1185">Reference proteome</keyword>
<evidence type="ECO:0000313" key="1">
    <source>
        <dbReference type="EMBL" id="KAJ9650323.1"/>
    </source>
</evidence>
<accession>A0ACC2ZS19</accession>
<dbReference type="Proteomes" id="UP001172386">
    <property type="component" value="Unassembled WGS sequence"/>
</dbReference>
<evidence type="ECO:0000313" key="2">
    <source>
        <dbReference type="Proteomes" id="UP001172386"/>
    </source>
</evidence>
<gene>
    <name evidence="1" type="ORF">H2198_010368</name>
</gene>
<organism evidence="1 2">
    <name type="scientific">Neophaeococcomyces mojaviensis</name>
    <dbReference type="NCBI Taxonomy" id="3383035"/>
    <lineage>
        <taxon>Eukaryota</taxon>
        <taxon>Fungi</taxon>
        <taxon>Dikarya</taxon>
        <taxon>Ascomycota</taxon>
        <taxon>Pezizomycotina</taxon>
        <taxon>Eurotiomycetes</taxon>
        <taxon>Chaetothyriomycetidae</taxon>
        <taxon>Chaetothyriales</taxon>
        <taxon>Chaetothyriales incertae sedis</taxon>
        <taxon>Neophaeococcomyces</taxon>
    </lineage>
</organism>
<reference evidence="1" key="1">
    <citation type="submission" date="2022-10" db="EMBL/GenBank/DDBJ databases">
        <title>Culturing micro-colonial fungi from biological soil crusts in the Mojave desert and describing Neophaeococcomyces mojavensis, and introducing the new genera and species Taxawa tesnikishii.</title>
        <authorList>
            <person name="Kurbessoian T."/>
            <person name="Stajich J.E."/>
        </authorList>
    </citation>
    <scope>NUCLEOTIDE SEQUENCE</scope>
    <source>
        <strain evidence="1">JES_112</strain>
    </source>
</reference>
<feature type="non-terminal residue" evidence="1">
    <location>
        <position position="101"/>
    </location>
</feature>